<dbReference type="Proteomes" id="UP000694865">
    <property type="component" value="Unplaced"/>
</dbReference>
<keyword evidence="5" id="KW-0813">Transport</keyword>
<keyword evidence="3" id="KW-0479">Metal-binding</keyword>
<keyword evidence="2 5" id="KW-0349">Heme</keyword>
<keyword evidence="7" id="KW-1185">Reference proteome</keyword>
<name>A0ABM0GLD8_SACKO</name>
<dbReference type="InterPro" id="IPR013314">
    <property type="entry name" value="Globin_lamprey/hagfish"/>
</dbReference>
<keyword evidence="4" id="KW-0408">Iron</keyword>
<comment type="subunit">
    <text evidence="1">Monomer.</text>
</comment>
<evidence type="ECO:0000256" key="1">
    <source>
        <dbReference type="ARBA" id="ARBA00011245"/>
    </source>
</evidence>
<evidence type="ECO:0000256" key="3">
    <source>
        <dbReference type="ARBA" id="ARBA00022723"/>
    </source>
</evidence>
<accession>A0ABM0GLD8</accession>
<comment type="similarity">
    <text evidence="5">Belongs to the globin family.</text>
</comment>
<evidence type="ECO:0000256" key="2">
    <source>
        <dbReference type="ARBA" id="ARBA00022617"/>
    </source>
</evidence>
<dbReference type="RefSeq" id="XP_002732488.1">
    <property type="nucleotide sequence ID" value="XM_002732442.2"/>
</dbReference>
<sequence>MALSAGEIKLVTDSWTAVYANKKANGVALFVRLFSENPGFQSQFRYLDGVSGLAAIEKTPALGDHAVKVMDTINSWIGSLGDSSAMVAKLTALGTSHIALKVTPANFDAMGPVLLWMLQEKAGGAFTPAAKDAWAKGWDLMKSHIVKALQG</sequence>
<dbReference type="Gene3D" id="1.10.490.10">
    <property type="entry name" value="Globins"/>
    <property type="match status" value="1"/>
</dbReference>
<dbReference type="PANTHER" id="PTHR46783">
    <property type="entry name" value="CYTOGLOBIN"/>
    <property type="match status" value="1"/>
</dbReference>
<dbReference type="PRINTS" id="PR01907">
    <property type="entry name" value="WORMGLOBIN"/>
</dbReference>
<evidence type="ECO:0000313" key="7">
    <source>
        <dbReference type="Proteomes" id="UP000694865"/>
    </source>
</evidence>
<dbReference type="SUPFAM" id="SSF46458">
    <property type="entry name" value="Globin-like"/>
    <property type="match status" value="1"/>
</dbReference>
<protein>
    <submittedName>
        <fullName evidence="8">Cytoglobin-like</fullName>
    </submittedName>
</protein>
<dbReference type="InterPro" id="IPR044399">
    <property type="entry name" value="Mb-like_M"/>
</dbReference>
<keyword evidence="5" id="KW-0561">Oxygen transport</keyword>
<dbReference type="PROSITE" id="PS01033">
    <property type="entry name" value="GLOBIN"/>
    <property type="match status" value="1"/>
</dbReference>
<dbReference type="PANTHER" id="PTHR46783:SF1">
    <property type="entry name" value="CYTOGLOBIN-1-RELATED"/>
    <property type="match status" value="1"/>
</dbReference>
<gene>
    <name evidence="8" type="primary">LOC100366547</name>
</gene>
<dbReference type="InterPro" id="IPR012292">
    <property type="entry name" value="Globin/Proto"/>
</dbReference>
<feature type="domain" description="Globin" evidence="6">
    <location>
        <begin position="2"/>
        <end position="150"/>
    </location>
</feature>
<evidence type="ECO:0000256" key="4">
    <source>
        <dbReference type="ARBA" id="ARBA00023004"/>
    </source>
</evidence>
<organism evidence="7 8">
    <name type="scientific">Saccoglossus kowalevskii</name>
    <name type="common">Acorn worm</name>
    <dbReference type="NCBI Taxonomy" id="10224"/>
    <lineage>
        <taxon>Eukaryota</taxon>
        <taxon>Metazoa</taxon>
        <taxon>Hemichordata</taxon>
        <taxon>Enteropneusta</taxon>
        <taxon>Harrimaniidae</taxon>
        <taxon>Saccoglossus</taxon>
    </lineage>
</organism>
<dbReference type="InterPro" id="IPR009050">
    <property type="entry name" value="Globin-like_sf"/>
</dbReference>
<reference evidence="8" key="1">
    <citation type="submission" date="2025-08" db="UniProtKB">
        <authorList>
            <consortium name="RefSeq"/>
        </authorList>
    </citation>
    <scope>IDENTIFICATION</scope>
    <source>
        <tissue evidence="8">Testes</tissue>
    </source>
</reference>
<dbReference type="InterPro" id="IPR000971">
    <property type="entry name" value="Globin"/>
</dbReference>
<evidence type="ECO:0000259" key="6">
    <source>
        <dbReference type="PROSITE" id="PS01033"/>
    </source>
</evidence>
<evidence type="ECO:0000256" key="5">
    <source>
        <dbReference type="RuleBase" id="RU000356"/>
    </source>
</evidence>
<evidence type="ECO:0000313" key="8">
    <source>
        <dbReference type="RefSeq" id="XP_002732488.1"/>
    </source>
</evidence>
<dbReference type="Pfam" id="PF00042">
    <property type="entry name" value="Globin"/>
    <property type="match status" value="1"/>
</dbReference>
<dbReference type="GeneID" id="100366547"/>
<dbReference type="CDD" id="cd01040">
    <property type="entry name" value="Mb-like"/>
    <property type="match status" value="1"/>
</dbReference>
<proteinExistence type="inferred from homology"/>